<sequence>MVADDDGWTVVKLSRNRRANRRVIRTSTAAAAAAVVVKDGDGMMMSREEVEYWVKRVEECVIDIKGSELWYNIMDDMKSSKVEIIECYGIGSIHRSIPSLYQFALVVAMKRQWSIDEVTITDPCMDDGDNKISHAFGFTTTTSTTQHQDSKTSSSSPDDLPPSRPRSTLLFMPHCDRSLYVSTLRHHCHVLSSTILIGNSFESYVLATPDGYTKLEGLVTEEPLRDATSSSPCLSAFNDLSIITFPSHNIHTIINEVLNSTPSASSIPP</sequence>
<gene>
    <name evidence="4" type="ORF">FOZ62_028477</name>
</gene>
<feature type="region of interest" description="Disordered" evidence="2">
    <location>
        <begin position="141"/>
        <end position="167"/>
    </location>
</feature>
<evidence type="ECO:0000256" key="1">
    <source>
        <dbReference type="ARBA" id="ARBA00009856"/>
    </source>
</evidence>
<dbReference type="InterPro" id="IPR012942">
    <property type="entry name" value="SRR1-like"/>
</dbReference>
<accession>A0A7J6QSB7</accession>
<dbReference type="Proteomes" id="UP000574390">
    <property type="component" value="Unassembled WGS sequence"/>
</dbReference>
<reference evidence="4 5" key="1">
    <citation type="submission" date="2020-04" db="EMBL/GenBank/DDBJ databases">
        <title>Perkinsus olseni comparative genomics.</title>
        <authorList>
            <person name="Bogema D.R."/>
        </authorList>
    </citation>
    <scope>NUCLEOTIDE SEQUENCE [LARGE SCALE GENOMIC DNA]</scope>
    <source>
        <strain evidence="4">ATCC PRA-205</strain>
    </source>
</reference>
<feature type="compositionally biased region" description="Low complexity" evidence="2">
    <location>
        <begin position="141"/>
        <end position="158"/>
    </location>
</feature>
<dbReference type="PANTHER" id="PTHR28626:SF3">
    <property type="entry name" value="SRR1-LIKE PROTEIN"/>
    <property type="match status" value="1"/>
</dbReference>
<dbReference type="GO" id="GO:0005737">
    <property type="term" value="C:cytoplasm"/>
    <property type="evidence" value="ECO:0007669"/>
    <property type="project" value="TreeGrafter"/>
</dbReference>
<dbReference type="InterPro" id="IPR040044">
    <property type="entry name" value="SRR1L"/>
</dbReference>
<dbReference type="GO" id="GO:0005634">
    <property type="term" value="C:nucleus"/>
    <property type="evidence" value="ECO:0007669"/>
    <property type="project" value="TreeGrafter"/>
</dbReference>
<feature type="domain" description="SRR1-like" evidence="3">
    <location>
        <begin position="78"/>
        <end position="243"/>
    </location>
</feature>
<proteinExistence type="inferred from homology"/>
<protein>
    <recommendedName>
        <fullName evidence="3">SRR1-like domain-containing protein</fullName>
    </recommendedName>
</protein>
<dbReference type="AlphaFoldDB" id="A0A7J6QSB7"/>
<dbReference type="EMBL" id="JABANM010027503">
    <property type="protein sequence ID" value="KAF4711197.1"/>
    <property type="molecule type" value="Genomic_DNA"/>
</dbReference>
<evidence type="ECO:0000313" key="4">
    <source>
        <dbReference type="EMBL" id="KAF4711197.1"/>
    </source>
</evidence>
<comment type="caution">
    <text evidence="4">The sequence shown here is derived from an EMBL/GenBank/DDBJ whole genome shotgun (WGS) entry which is preliminary data.</text>
</comment>
<name>A0A7J6QSB7_PEROL</name>
<evidence type="ECO:0000256" key="2">
    <source>
        <dbReference type="SAM" id="MobiDB-lite"/>
    </source>
</evidence>
<evidence type="ECO:0000313" key="5">
    <source>
        <dbReference type="Proteomes" id="UP000574390"/>
    </source>
</evidence>
<evidence type="ECO:0000259" key="3">
    <source>
        <dbReference type="Pfam" id="PF07985"/>
    </source>
</evidence>
<comment type="similarity">
    <text evidence="1">Belongs to the SRR1 family.</text>
</comment>
<dbReference type="PANTHER" id="PTHR28626">
    <property type="entry name" value="SRR1-LIKE PROTEIN"/>
    <property type="match status" value="1"/>
</dbReference>
<dbReference type="Pfam" id="PF07985">
    <property type="entry name" value="SRR1"/>
    <property type="match status" value="1"/>
</dbReference>
<organism evidence="4 5">
    <name type="scientific">Perkinsus olseni</name>
    <name type="common">Perkinsus atlanticus</name>
    <dbReference type="NCBI Taxonomy" id="32597"/>
    <lineage>
        <taxon>Eukaryota</taxon>
        <taxon>Sar</taxon>
        <taxon>Alveolata</taxon>
        <taxon>Perkinsozoa</taxon>
        <taxon>Perkinsea</taxon>
        <taxon>Perkinsida</taxon>
        <taxon>Perkinsidae</taxon>
        <taxon>Perkinsus</taxon>
    </lineage>
</organism>